<gene>
    <name evidence="2" type="ORF">URODEC1_LOCUS60239</name>
</gene>
<dbReference type="PANTHER" id="PTHR34591">
    <property type="entry name" value="OS03G0653100 PROTEIN-RELATED"/>
    <property type="match status" value="1"/>
</dbReference>
<evidence type="ECO:0000259" key="1">
    <source>
        <dbReference type="PROSITE" id="PS50181"/>
    </source>
</evidence>
<dbReference type="AlphaFoldDB" id="A0ABC9B5D1"/>
<dbReference type="SMART" id="SM00256">
    <property type="entry name" value="FBOX"/>
    <property type="match status" value="1"/>
</dbReference>
<name>A0ABC9B5D1_9POAL</name>
<dbReference type="Gene3D" id="1.20.1280.50">
    <property type="match status" value="1"/>
</dbReference>
<dbReference type="InterPro" id="IPR036047">
    <property type="entry name" value="F-box-like_dom_sf"/>
</dbReference>
<evidence type="ECO:0000313" key="3">
    <source>
        <dbReference type="Proteomes" id="UP001497457"/>
    </source>
</evidence>
<organism evidence="2 3">
    <name type="scientific">Urochloa decumbens</name>
    <dbReference type="NCBI Taxonomy" id="240449"/>
    <lineage>
        <taxon>Eukaryota</taxon>
        <taxon>Viridiplantae</taxon>
        <taxon>Streptophyta</taxon>
        <taxon>Embryophyta</taxon>
        <taxon>Tracheophyta</taxon>
        <taxon>Spermatophyta</taxon>
        <taxon>Magnoliopsida</taxon>
        <taxon>Liliopsida</taxon>
        <taxon>Poales</taxon>
        <taxon>Poaceae</taxon>
        <taxon>PACMAD clade</taxon>
        <taxon>Panicoideae</taxon>
        <taxon>Panicodae</taxon>
        <taxon>Paniceae</taxon>
        <taxon>Melinidinae</taxon>
        <taxon>Urochloa</taxon>
    </lineage>
</organism>
<dbReference type="InterPro" id="IPR056592">
    <property type="entry name" value="Beta-prop_At3g26010-like"/>
</dbReference>
<protein>
    <recommendedName>
        <fullName evidence="1">F-box domain-containing protein</fullName>
    </recommendedName>
</protein>
<dbReference type="SUPFAM" id="SSF81383">
    <property type="entry name" value="F-box domain"/>
    <property type="match status" value="1"/>
</dbReference>
<evidence type="ECO:0000313" key="2">
    <source>
        <dbReference type="EMBL" id="CAL4990393.1"/>
    </source>
</evidence>
<feature type="domain" description="F-box" evidence="1">
    <location>
        <begin position="5"/>
        <end position="52"/>
    </location>
</feature>
<dbReference type="Pfam" id="PF00646">
    <property type="entry name" value="F-box"/>
    <property type="match status" value="1"/>
</dbReference>
<dbReference type="PANTHER" id="PTHR34591:SF43">
    <property type="entry name" value="F-BOX DOMAIN-CONTAINING PROTEIN"/>
    <property type="match status" value="1"/>
</dbReference>
<proteinExistence type="predicted"/>
<reference evidence="2" key="1">
    <citation type="submission" date="2024-10" db="EMBL/GenBank/DDBJ databases">
        <authorList>
            <person name="Ryan C."/>
        </authorList>
    </citation>
    <scope>NUCLEOTIDE SEQUENCE [LARGE SCALE GENOMIC DNA]</scope>
</reference>
<sequence>METTSAALPALPDDVLATVLGRLPTCTLAASRCVCQAWRGLVDERQLLLPRLLPHSVRGIFANYIDHQRPHFFARPASWTTVGPQIDGEFSYVVAAENNHQGRKQFKVEDHCNGLVLYRDDGRGDLYVCNPVARQWVHLPFPPKEMGRRKSRAFLVFNPATSLNYIVLMPSHDLGKEIWLTNEHGDTEWPPSRWTWCVFSSKTKRWKERVFVREGKAAGTIADMLRVMETVSYVTVSPWRYAAYWQGALYIHCHGEYVSRLSLTDLKYRIIESPIDRMEWYNKVRSFLGRSKEGIYFAAIHKCHLRVWILNEWHGRTQWVLKHDRVLKPRDWWSVAISYQQINGEGPWIWDDFYGNGKEKNGIDWSSDDDDNSIPTCDWENTKHGGGEYPGYLVVLGFNPYKEVIFLASHSVVVAYHLNNSKVQFLGILKPSTHEFGVYDSFVYTPCQSLRRHGL</sequence>
<dbReference type="Proteomes" id="UP001497457">
    <property type="component" value="Chromosome 24b"/>
</dbReference>
<accession>A0ABC9B5D1</accession>
<keyword evidence="3" id="KW-1185">Reference proteome</keyword>
<dbReference type="InterPro" id="IPR001810">
    <property type="entry name" value="F-box_dom"/>
</dbReference>
<dbReference type="Pfam" id="PF24750">
    <property type="entry name" value="b-prop_At3g26010-like"/>
    <property type="match status" value="1"/>
</dbReference>
<dbReference type="EMBL" id="OZ075134">
    <property type="protein sequence ID" value="CAL4990393.1"/>
    <property type="molecule type" value="Genomic_DNA"/>
</dbReference>
<dbReference type="PROSITE" id="PS50181">
    <property type="entry name" value="FBOX"/>
    <property type="match status" value="1"/>
</dbReference>